<dbReference type="Pfam" id="PF00575">
    <property type="entry name" value="S1"/>
    <property type="match status" value="4"/>
</dbReference>
<dbReference type="CDD" id="cd04465">
    <property type="entry name" value="S1_RPS1_repeat_ec2_hs2"/>
    <property type="match status" value="1"/>
</dbReference>
<feature type="domain" description="S1 motif" evidence="6">
    <location>
        <begin position="265"/>
        <end position="333"/>
    </location>
</feature>
<dbReference type="PANTHER" id="PTHR10724:SF7">
    <property type="entry name" value="SMALL RIBOSOMAL SUBUNIT PROTEIN BS1C"/>
    <property type="match status" value="1"/>
</dbReference>
<name>A0A382C2Q8_9ZZZZ</name>
<feature type="domain" description="S1 motif" evidence="6">
    <location>
        <begin position="178"/>
        <end position="244"/>
    </location>
</feature>
<evidence type="ECO:0000256" key="5">
    <source>
        <dbReference type="ARBA" id="ARBA00023274"/>
    </source>
</evidence>
<feature type="non-terminal residue" evidence="7">
    <location>
        <position position="436"/>
    </location>
</feature>
<dbReference type="InterPro" id="IPR050437">
    <property type="entry name" value="Ribos_protein_bS1-like"/>
</dbReference>
<evidence type="ECO:0000259" key="6">
    <source>
        <dbReference type="PROSITE" id="PS50126"/>
    </source>
</evidence>
<keyword evidence="2" id="KW-0677">Repeat</keyword>
<evidence type="ECO:0000256" key="1">
    <source>
        <dbReference type="ARBA" id="ARBA00006767"/>
    </source>
</evidence>
<sequence length="436" mass="49573">MTQKETSELVVEEMDVVNTAEVSDDSANAEDAPAVALNEENEIVDNLLPAVDYLDPTLFKDIRTITREDLDSSVEQTEVSEDIQDQYLGSISEISENQVLTGRVIGMNDKDILIDIGFKSEGLIDRSEFPQNALPQIGDQIEVYLEYLEDRNGNLVLSKEKADFMRRWRDIREFYEKEKIFTCKILRRIKGGMIVDIDGLQGFLPGSQIDVRPIKDFDQYLDQELEVRVVKLNEARKNIVVSHKVIIEDSLKEKREELLADMEIGQIMEGRVKNITDFGVFIDLGGIDGLLHITDLSWGRVNHPSEVVKLDETLSIKIIDYDKEKQRVSLGLKQLMPHPWENVEENYPIGSNVKGKIVSLTNYGAFVELEAGVEGLIHVSEMSWTRHIKNASEMYSIGEEIKAGVLAIDTDERKISLGVKQLEPDPWDEIEEKFMV</sequence>
<dbReference type="GO" id="GO:0003735">
    <property type="term" value="F:structural constituent of ribosome"/>
    <property type="evidence" value="ECO:0007669"/>
    <property type="project" value="TreeGrafter"/>
</dbReference>
<dbReference type="GO" id="GO:0003729">
    <property type="term" value="F:mRNA binding"/>
    <property type="evidence" value="ECO:0007669"/>
    <property type="project" value="UniProtKB-ARBA"/>
</dbReference>
<dbReference type="CDD" id="cd05687">
    <property type="entry name" value="S1_RPS1_repeat_ec1_hs1"/>
    <property type="match status" value="1"/>
</dbReference>
<evidence type="ECO:0000313" key="7">
    <source>
        <dbReference type="EMBL" id="SVB20164.1"/>
    </source>
</evidence>
<dbReference type="FunFam" id="2.40.50.140:FF:000051">
    <property type="entry name" value="RNA-binding transcriptional accessory protein"/>
    <property type="match status" value="1"/>
</dbReference>
<dbReference type="InterPro" id="IPR035104">
    <property type="entry name" value="Ribosomal_protein_S1-like"/>
</dbReference>
<dbReference type="FunFam" id="2.40.50.140:FF:000011">
    <property type="entry name" value="30S ribosomal protein S1"/>
    <property type="match status" value="1"/>
</dbReference>
<dbReference type="GO" id="GO:0022627">
    <property type="term" value="C:cytosolic small ribosomal subunit"/>
    <property type="evidence" value="ECO:0007669"/>
    <property type="project" value="TreeGrafter"/>
</dbReference>
<dbReference type="AlphaFoldDB" id="A0A382C2Q8"/>
<dbReference type="PRINTS" id="PR00681">
    <property type="entry name" value="RIBOSOMALS1"/>
</dbReference>
<proteinExistence type="inferred from homology"/>
<dbReference type="InterPro" id="IPR003029">
    <property type="entry name" value="S1_domain"/>
</dbReference>
<organism evidence="7">
    <name type="scientific">marine metagenome</name>
    <dbReference type="NCBI Taxonomy" id="408172"/>
    <lineage>
        <taxon>unclassified sequences</taxon>
        <taxon>metagenomes</taxon>
        <taxon>ecological metagenomes</taxon>
    </lineage>
</organism>
<protein>
    <recommendedName>
        <fullName evidence="6">S1 motif domain-containing protein</fullName>
    </recommendedName>
</protein>
<dbReference type="SMART" id="SM00316">
    <property type="entry name" value="S1"/>
    <property type="match status" value="4"/>
</dbReference>
<keyword evidence="3" id="KW-0694">RNA-binding</keyword>
<comment type="similarity">
    <text evidence="1">Belongs to the bacterial ribosomal protein bS1 family.</text>
</comment>
<keyword evidence="4" id="KW-0689">Ribosomal protein</keyword>
<dbReference type="GO" id="GO:0006412">
    <property type="term" value="P:translation"/>
    <property type="evidence" value="ECO:0007669"/>
    <property type="project" value="TreeGrafter"/>
</dbReference>
<dbReference type="CDD" id="cd05688">
    <property type="entry name" value="S1_RPS1_repeat_ec3"/>
    <property type="match status" value="1"/>
</dbReference>
<evidence type="ECO:0000256" key="2">
    <source>
        <dbReference type="ARBA" id="ARBA00022737"/>
    </source>
</evidence>
<dbReference type="EMBL" id="UINC01032465">
    <property type="protein sequence ID" value="SVB20164.1"/>
    <property type="molecule type" value="Genomic_DNA"/>
</dbReference>
<dbReference type="PROSITE" id="PS50126">
    <property type="entry name" value="S1"/>
    <property type="match status" value="4"/>
</dbReference>
<feature type="domain" description="S1 motif" evidence="6">
    <location>
        <begin position="350"/>
        <end position="420"/>
    </location>
</feature>
<keyword evidence="5" id="KW-0687">Ribonucleoprotein</keyword>
<dbReference type="PANTHER" id="PTHR10724">
    <property type="entry name" value="30S RIBOSOMAL PROTEIN S1"/>
    <property type="match status" value="1"/>
</dbReference>
<reference evidence="7" key="1">
    <citation type="submission" date="2018-05" db="EMBL/GenBank/DDBJ databases">
        <authorList>
            <person name="Lanie J.A."/>
            <person name="Ng W.-L."/>
            <person name="Kazmierczak K.M."/>
            <person name="Andrzejewski T.M."/>
            <person name="Davidsen T.M."/>
            <person name="Wayne K.J."/>
            <person name="Tettelin H."/>
            <person name="Glass J.I."/>
            <person name="Rusch D."/>
            <person name="Podicherti R."/>
            <person name="Tsui H.-C.T."/>
            <person name="Winkler M.E."/>
        </authorList>
    </citation>
    <scope>NUCLEOTIDE SEQUENCE</scope>
</reference>
<evidence type="ECO:0000256" key="3">
    <source>
        <dbReference type="ARBA" id="ARBA00022884"/>
    </source>
</evidence>
<dbReference type="Gene3D" id="2.40.50.140">
    <property type="entry name" value="Nucleic acid-binding proteins"/>
    <property type="match status" value="4"/>
</dbReference>
<accession>A0A382C2Q8</accession>
<evidence type="ECO:0000256" key="4">
    <source>
        <dbReference type="ARBA" id="ARBA00022980"/>
    </source>
</evidence>
<dbReference type="InterPro" id="IPR012340">
    <property type="entry name" value="NA-bd_OB-fold"/>
</dbReference>
<feature type="domain" description="S1 motif" evidence="6">
    <location>
        <begin position="97"/>
        <end position="160"/>
    </location>
</feature>
<gene>
    <name evidence="7" type="ORF">METZ01_LOCUS173018</name>
</gene>
<dbReference type="SUPFAM" id="SSF50249">
    <property type="entry name" value="Nucleic acid-binding proteins"/>
    <property type="match status" value="4"/>
</dbReference>